<organism evidence="2 3">
    <name type="scientific">Linnemannia elongata AG-77</name>
    <dbReference type="NCBI Taxonomy" id="1314771"/>
    <lineage>
        <taxon>Eukaryota</taxon>
        <taxon>Fungi</taxon>
        <taxon>Fungi incertae sedis</taxon>
        <taxon>Mucoromycota</taxon>
        <taxon>Mortierellomycotina</taxon>
        <taxon>Mortierellomycetes</taxon>
        <taxon>Mortierellales</taxon>
        <taxon>Mortierellaceae</taxon>
        <taxon>Linnemannia</taxon>
    </lineage>
</organism>
<dbReference type="Proteomes" id="UP000078512">
    <property type="component" value="Unassembled WGS sequence"/>
</dbReference>
<keyword evidence="3" id="KW-1185">Reference proteome</keyword>
<dbReference type="STRING" id="1314771.A0A197K0S4"/>
<dbReference type="PANTHER" id="PTHR11786">
    <property type="entry name" value="N-HYDROXYARYLAMINE O-ACETYLTRANSFERASE"/>
    <property type="match status" value="1"/>
</dbReference>
<dbReference type="InterPro" id="IPR053710">
    <property type="entry name" value="Arylamine_NAT_domain_sf"/>
</dbReference>
<reference evidence="2 3" key="1">
    <citation type="submission" date="2016-05" db="EMBL/GenBank/DDBJ databases">
        <title>Genome sequencing reveals origins of a unique bacterial endosymbiosis in the earliest lineages of terrestrial Fungi.</title>
        <authorList>
            <consortium name="DOE Joint Genome Institute"/>
            <person name="Uehling J."/>
            <person name="Gryganskyi A."/>
            <person name="Hameed K."/>
            <person name="Tschaplinski T."/>
            <person name="Misztal P."/>
            <person name="Wu S."/>
            <person name="Desiro A."/>
            <person name="Vande Pol N."/>
            <person name="Du Z.-Y."/>
            <person name="Zienkiewicz A."/>
            <person name="Zienkiewicz K."/>
            <person name="Morin E."/>
            <person name="Tisserant E."/>
            <person name="Splivallo R."/>
            <person name="Hainaut M."/>
            <person name="Henrissat B."/>
            <person name="Ohm R."/>
            <person name="Kuo A."/>
            <person name="Yan J."/>
            <person name="Lipzen A."/>
            <person name="Nolan M."/>
            <person name="Labutti K."/>
            <person name="Barry K."/>
            <person name="Goldstein A."/>
            <person name="Labbe J."/>
            <person name="Schadt C."/>
            <person name="Tuskan G."/>
            <person name="Grigoriev I."/>
            <person name="Martin F."/>
            <person name="Vilgalys R."/>
            <person name="Bonito G."/>
        </authorList>
    </citation>
    <scope>NUCLEOTIDE SEQUENCE [LARGE SCALE GENOMIC DNA]</scope>
    <source>
        <strain evidence="2 3">AG-77</strain>
    </source>
</reference>
<dbReference type="OrthoDB" id="10260017at2759"/>
<dbReference type="InterPro" id="IPR001447">
    <property type="entry name" value="Arylamine_N-AcTrfase"/>
</dbReference>
<dbReference type="Gene3D" id="3.30.2140.20">
    <property type="match status" value="1"/>
</dbReference>
<protein>
    <submittedName>
        <fullName evidence="2">Cysteine proteinase</fullName>
    </submittedName>
</protein>
<gene>
    <name evidence="2" type="ORF">K457DRAFT_17685</name>
</gene>
<evidence type="ECO:0000256" key="1">
    <source>
        <dbReference type="ARBA" id="ARBA00006547"/>
    </source>
</evidence>
<dbReference type="EMBL" id="KV442031">
    <property type="protein sequence ID" value="OAQ31202.1"/>
    <property type="molecule type" value="Genomic_DNA"/>
</dbReference>
<dbReference type="GO" id="GO:0016407">
    <property type="term" value="F:acetyltransferase activity"/>
    <property type="evidence" value="ECO:0007669"/>
    <property type="project" value="InterPro"/>
</dbReference>
<evidence type="ECO:0000313" key="2">
    <source>
        <dbReference type="EMBL" id="OAQ31202.1"/>
    </source>
</evidence>
<comment type="similarity">
    <text evidence="1">Belongs to the arylamine N-acetyltransferase family.</text>
</comment>
<evidence type="ECO:0000313" key="3">
    <source>
        <dbReference type="Proteomes" id="UP000078512"/>
    </source>
</evidence>
<dbReference type="InterPro" id="IPR038765">
    <property type="entry name" value="Papain-like_cys_pep_sf"/>
</dbReference>
<accession>A0A197K0S4</accession>
<dbReference type="SUPFAM" id="SSF54001">
    <property type="entry name" value="Cysteine proteinases"/>
    <property type="match status" value="2"/>
</dbReference>
<name>A0A197K0S4_9FUNG</name>
<sequence length="403" mass="45246">MLTQEQLSLYFQRIGFDYQPSQTTGPSLQLLRLIQAHQLMSIPYETLSLHWRPIVPQNDLTDDIQHDKKKPKFLSPPFGLSTEDLFRKLVVDRRGGYCLELNILLGEVLQALGFEVVLAKAKVVFDYDRISERLKKEASKDGVSEEEVRELESFEGVDASGWETHQILLVGTPSSSFTSPSLLSLSPDSTPAVKKRYLVDVGLAKYSLLDPIELPTDNTASPTQGRGVMGKQFRISSHHHTGILSINDNSEYNNSEDTIRWNLSVRMGNNSQIWYPYYTFLEKEATFAELMQIHYYMSLSTTSTSPPEPCAVKPLLRCGRDDGAIELMGQVSMQGMKLTIQHASGSGYYPKADEEKGGMEVVLAKDEEEQARLFQKYFGIEGYKDGAVLVLAGEDDQIGADIW</sequence>
<dbReference type="AlphaFoldDB" id="A0A197K0S4"/>
<proteinExistence type="inferred from homology"/>
<dbReference type="Pfam" id="PF00797">
    <property type="entry name" value="Acetyltransf_2"/>
    <property type="match status" value="1"/>
</dbReference>
<dbReference type="PANTHER" id="PTHR11786:SF0">
    <property type="entry name" value="ARYLAMINE N-ACETYLTRANSFERASE 4-RELATED"/>
    <property type="match status" value="1"/>
</dbReference>